<dbReference type="GO" id="GO:0005524">
    <property type="term" value="F:ATP binding"/>
    <property type="evidence" value="ECO:0007669"/>
    <property type="project" value="InterPro"/>
</dbReference>
<dbReference type="GO" id="GO:0016887">
    <property type="term" value="F:ATP hydrolysis activity"/>
    <property type="evidence" value="ECO:0007669"/>
    <property type="project" value="InterPro"/>
</dbReference>
<evidence type="ECO:0000313" key="3">
    <source>
        <dbReference type="EMBL" id="ADV14619.1"/>
    </source>
</evidence>
<name>E8TFF6_MESCW</name>
<dbReference type="Pfam" id="PF00437">
    <property type="entry name" value="T2SSE"/>
    <property type="match status" value="1"/>
</dbReference>
<reference evidence="4" key="1">
    <citation type="submission" date="2011-01" db="EMBL/GenBank/DDBJ databases">
        <title>Complete sequence of chromosome of Mesorhizobium ciceri bv. biserrulae WSM1271.</title>
        <authorList>
            <person name="Lucas S."/>
            <person name="Copeland A."/>
            <person name="Lapidus A."/>
            <person name="Cheng J.-F."/>
            <person name="Goodwin L."/>
            <person name="Pitluck S."/>
            <person name="Teshima H."/>
            <person name="Detter J.C."/>
            <person name="Han C."/>
            <person name="Tapia R."/>
            <person name="Land M."/>
            <person name="Hauser L."/>
            <person name="Kyrpides N."/>
            <person name="Ivanova N."/>
            <person name="Nandasena K."/>
            <person name="Reeve W.G."/>
            <person name="Howieson J.G."/>
            <person name="O'Hara G."/>
            <person name="Tiwari R.P."/>
            <person name="Woyke T."/>
        </authorList>
    </citation>
    <scope>NUCLEOTIDE SEQUENCE [LARGE SCALE GENOMIC DNA]</scope>
    <source>
        <strain evidence="4">HAMBI 2942 / LMG 23838 / WSM1271</strain>
    </source>
</reference>
<dbReference type="STRING" id="765698.Mesci_5522"/>
<dbReference type="InterPro" id="IPR050921">
    <property type="entry name" value="T4SS_GSP_E_ATPase"/>
</dbReference>
<proteinExistence type="inferred from homology"/>
<evidence type="ECO:0000256" key="1">
    <source>
        <dbReference type="ARBA" id="ARBA00006611"/>
    </source>
</evidence>
<dbReference type="InterPro" id="IPR027417">
    <property type="entry name" value="P-loop_NTPase"/>
</dbReference>
<organism evidence="3 4">
    <name type="scientific">Mesorhizobium ciceri biovar biserrulae (strain HAMBI 2942 / LMG 23838 / WSM1271)</name>
    <dbReference type="NCBI Taxonomy" id="765698"/>
    <lineage>
        <taxon>Bacteria</taxon>
        <taxon>Pseudomonadati</taxon>
        <taxon>Pseudomonadota</taxon>
        <taxon>Alphaproteobacteria</taxon>
        <taxon>Hyphomicrobiales</taxon>
        <taxon>Phyllobacteriaceae</taxon>
        <taxon>Mesorhizobium</taxon>
    </lineage>
</organism>
<feature type="domain" description="Bacterial type II secretion system protein E" evidence="2">
    <location>
        <begin position="67"/>
        <end position="283"/>
    </location>
</feature>
<dbReference type="HOGENOM" id="CLU_005379_3_0_5"/>
<dbReference type="PATRIC" id="fig|765698.3.peg.6055"/>
<dbReference type="NCBIfam" id="TIGR02782">
    <property type="entry name" value="TrbB_P"/>
    <property type="match status" value="1"/>
</dbReference>
<dbReference type="eggNOG" id="COG4962">
    <property type="taxonomic scope" value="Bacteria"/>
</dbReference>
<dbReference type="Gene3D" id="3.40.50.300">
    <property type="entry name" value="P-loop containing nucleotide triphosphate hydrolases"/>
    <property type="match status" value="1"/>
</dbReference>
<dbReference type="InterPro" id="IPR001482">
    <property type="entry name" value="T2SS/T4SS_dom"/>
</dbReference>
<dbReference type="InterPro" id="IPR014149">
    <property type="entry name" value="Conjug-transfer_TrbB"/>
</dbReference>
<dbReference type="RefSeq" id="WP_013533270.1">
    <property type="nucleotide sequence ID" value="NC_014923.1"/>
</dbReference>
<sequence>MNSHPEADHRRRAMLRTAMGPAITKALSDPSIIEVMVNPDGALRIDRLGEGLVDTGVHIHPTEAERIVRLVASHVRAEAHADNPIVSAELPSGERFEGLLPPVVLAPCFAIRKPAAKLYSLADYVADGVMLPLQADALKKAVREQRNILVAGGTSSGKTTLANALLAVVADCHERVILIEDTRELQCAAKDCVALRTRRGSVTLADLVRSTLRLRPDRIIVGEIRGAEALDMLKAWNTGHPGGIATVHANSARSALYRIEQLAQEAVVTVPRRLIAEAIDLIVFIAGRGSSRRIETIAEVTGLDGSGDYAVTQLTLPQLQQL</sequence>
<protein>
    <submittedName>
        <fullName evidence="3">P-type conjugative transfer ATPase TrbB</fullName>
    </submittedName>
</protein>
<dbReference type="PANTHER" id="PTHR30486">
    <property type="entry name" value="TWITCHING MOTILITY PROTEIN PILT"/>
    <property type="match status" value="1"/>
</dbReference>
<dbReference type="SUPFAM" id="SSF52540">
    <property type="entry name" value="P-loop containing nucleoside triphosphate hydrolases"/>
    <property type="match status" value="1"/>
</dbReference>
<evidence type="ECO:0000313" key="4">
    <source>
        <dbReference type="Proteomes" id="UP000007471"/>
    </source>
</evidence>
<gene>
    <name evidence="3" type="ordered locus">Mesci_5522</name>
</gene>
<dbReference type="GeneID" id="90992852"/>
<dbReference type="Gene3D" id="3.30.450.90">
    <property type="match status" value="1"/>
</dbReference>
<evidence type="ECO:0000259" key="2">
    <source>
        <dbReference type="Pfam" id="PF00437"/>
    </source>
</evidence>
<comment type="similarity">
    <text evidence="1">Belongs to the GSP E family.</text>
</comment>
<dbReference type="EMBL" id="CP002447">
    <property type="protein sequence ID" value="ADV14619.1"/>
    <property type="molecule type" value="Genomic_DNA"/>
</dbReference>
<dbReference type="PANTHER" id="PTHR30486:SF6">
    <property type="entry name" value="TYPE IV PILUS RETRACTATION ATPASE PILT"/>
    <property type="match status" value="1"/>
</dbReference>
<dbReference type="AlphaFoldDB" id="E8TFF6"/>
<dbReference type="Proteomes" id="UP000007471">
    <property type="component" value="Chromosome"/>
</dbReference>
<accession>E8TFF6</accession>
<dbReference type="OrthoDB" id="9810761at2"/>
<dbReference type="KEGG" id="mci:Mesci_5522"/>
<dbReference type="CDD" id="cd01130">
    <property type="entry name" value="VirB11-like_ATPase"/>
    <property type="match status" value="1"/>
</dbReference>
<dbReference type="GO" id="GO:0005737">
    <property type="term" value="C:cytoplasm"/>
    <property type="evidence" value="ECO:0007669"/>
    <property type="project" value="InterPro"/>
</dbReference>